<accession>A0A1J5PYB7</accession>
<name>A0A1J5PYB7_9ZZZZ</name>
<sequence length="179" mass="20269">MRLGLDHAVAFVHHFGQRYRFQRQRQLAGLDQGEIENPVDQIQQMPSRLGDLVYPASLDGRGRRGADLQQLGKAENGIERSAQIVAHFGKEFRFCAIGFFRRRFAALHPGIGHLDLFGQFVCFNGGDDQVRIRLLQRLHVVLGRSMQRLCGTNFLFAQGGRIFAQMHGILPCIRRFPAA</sequence>
<reference evidence="1" key="1">
    <citation type="submission" date="2016-10" db="EMBL/GenBank/DDBJ databases">
        <title>Sequence of Gallionella enrichment culture.</title>
        <authorList>
            <person name="Poehlein A."/>
            <person name="Muehling M."/>
            <person name="Daniel R."/>
        </authorList>
    </citation>
    <scope>NUCLEOTIDE SEQUENCE</scope>
</reference>
<proteinExistence type="predicted"/>
<dbReference type="AntiFam" id="ANF00201">
    <property type="entry name" value="Shadow ORF (opposite gacS)"/>
</dbReference>
<organism evidence="1">
    <name type="scientific">mine drainage metagenome</name>
    <dbReference type="NCBI Taxonomy" id="410659"/>
    <lineage>
        <taxon>unclassified sequences</taxon>
        <taxon>metagenomes</taxon>
        <taxon>ecological metagenomes</taxon>
    </lineage>
</organism>
<comment type="caution">
    <text evidence="1">The sequence shown here is derived from an EMBL/GenBank/DDBJ whole genome shotgun (WGS) entry which is preliminary data.</text>
</comment>
<dbReference type="EMBL" id="MLJW01004288">
    <property type="protein sequence ID" value="OIQ70259.1"/>
    <property type="molecule type" value="Genomic_DNA"/>
</dbReference>
<evidence type="ECO:0000313" key="1">
    <source>
        <dbReference type="EMBL" id="OIQ70259.1"/>
    </source>
</evidence>
<protein>
    <submittedName>
        <fullName evidence="1">Uncharacterized protein</fullName>
    </submittedName>
</protein>
<gene>
    <name evidence="1" type="ORF">GALL_481300</name>
</gene>
<dbReference type="AlphaFoldDB" id="A0A1J5PYB7"/>